<evidence type="ECO:0000256" key="4">
    <source>
        <dbReference type="ARBA" id="ARBA00022746"/>
    </source>
</evidence>
<feature type="transmembrane region" description="Helical" evidence="8">
    <location>
        <begin position="163"/>
        <end position="188"/>
    </location>
</feature>
<dbReference type="AlphaFoldDB" id="A0A7G5XHS7"/>
<dbReference type="EMBL" id="CP060007">
    <property type="protein sequence ID" value="QNA45030.1"/>
    <property type="molecule type" value="Genomic_DNA"/>
</dbReference>
<name>A0A7G5XHS7_9BACT</name>
<dbReference type="GO" id="GO:0016872">
    <property type="term" value="F:intramolecular lyase activity"/>
    <property type="evidence" value="ECO:0007669"/>
    <property type="project" value="InterPro"/>
</dbReference>
<keyword evidence="6 8" id="KW-0472">Membrane</keyword>
<feature type="transmembrane region" description="Helical" evidence="8">
    <location>
        <begin position="135"/>
        <end position="151"/>
    </location>
</feature>
<feature type="domain" description="Lycopene cyclase" evidence="9">
    <location>
        <begin position="131"/>
        <end position="231"/>
    </location>
</feature>
<dbReference type="KEGG" id="lacs:H4075_02205"/>
<keyword evidence="11" id="KW-1185">Reference proteome</keyword>
<keyword evidence="5 8" id="KW-1133">Transmembrane helix</keyword>
<accession>A0A7G5XHS7</accession>
<comment type="pathway">
    <text evidence="2">Carotenoid biosynthesis.</text>
</comment>
<organism evidence="10 11">
    <name type="scientific">Lacibacter sediminis</name>
    <dbReference type="NCBI Taxonomy" id="2760713"/>
    <lineage>
        <taxon>Bacteria</taxon>
        <taxon>Pseudomonadati</taxon>
        <taxon>Bacteroidota</taxon>
        <taxon>Chitinophagia</taxon>
        <taxon>Chitinophagales</taxon>
        <taxon>Chitinophagaceae</taxon>
        <taxon>Lacibacter</taxon>
    </lineage>
</organism>
<feature type="transmembrane region" description="Helical" evidence="8">
    <location>
        <begin position="35"/>
        <end position="53"/>
    </location>
</feature>
<feature type="domain" description="Lycopene cyclase" evidence="9">
    <location>
        <begin position="4"/>
        <end position="97"/>
    </location>
</feature>
<keyword evidence="7" id="KW-0413">Isomerase</keyword>
<feature type="transmembrane region" description="Helical" evidence="8">
    <location>
        <begin position="113"/>
        <end position="129"/>
    </location>
</feature>
<evidence type="ECO:0000256" key="2">
    <source>
        <dbReference type="ARBA" id="ARBA00004829"/>
    </source>
</evidence>
<evidence type="ECO:0000256" key="7">
    <source>
        <dbReference type="ARBA" id="ARBA00023235"/>
    </source>
</evidence>
<dbReference type="RefSeq" id="WP_182803730.1">
    <property type="nucleotide sequence ID" value="NZ_CP060007.1"/>
</dbReference>
<evidence type="ECO:0000256" key="1">
    <source>
        <dbReference type="ARBA" id="ARBA00004141"/>
    </source>
</evidence>
<keyword evidence="4" id="KW-0125">Carotenoid biosynthesis</keyword>
<keyword evidence="3 8" id="KW-0812">Transmembrane</keyword>
<dbReference type="Pfam" id="PF18916">
    <property type="entry name" value="Lycopene_cyc"/>
    <property type="match status" value="2"/>
</dbReference>
<dbReference type="NCBIfam" id="TIGR03462">
    <property type="entry name" value="CarR_dom_SF"/>
    <property type="match status" value="1"/>
</dbReference>
<evidence type="ECO:0000313" key="10">
    <source>
        <dbReference type="EMBL" id="QNA45030.1"/>
    </source>
</evidence>
<comment type="subcellular location">
    <subcellularLocation>
        <location evidence="1">Membrane</location>
        <topology evidence="1">Multi-pass membrane protein</topology>
    </subcellularLocation>
</comment>
<evidence type="ECO:0000256" key="8">
    <source>
        <dbReference type="SAM" id="Phobius"/>
    </source>
</evidence>
<evidence type="ECO:0000313" key="11">
    <source>
        <dbReference type="Proteomes" id="UP000515344"/>
    </source>
</evidence>
<reference evidence="11" key="1">
    <citation type="submission" date="2020-08" db="EMBL/GenBank/DDBJ databases">
        <title>Lacibacter sp. S13-6-6 genome sequencing.</title>
        <authorList>
            <person name="Jin L."/>
        </authorList>
    </citation>
    <scope>NUCLEOTIDE SEQUENCE [LARGE SCALE GENOMIC DNA]</scope>
    <source>
        <strain evidence="11">S13-6-6</strain>
    </source>
</reference>
<gene>
    <name evidence="10" type="ORF">H4075_02205</name>
</gene>
<evidence type="ECO:0000259" key="9">
    <source>
        <dbReference type="Pfam" id="PF18916"/>
    </source>
</evidence>
<sequence length="237" mass="27404">MNYHYTYFLILAASLAGPLLLSFDKKVAFYKKWKYLFPAMLLPALFFLVWDEFKTKAGVWSFSDDYITGIKLSSLPLEEVLFFFVVPYCCVFIYECIVCYFPSVKQKNRGRPVLMMMGVLFLIAATLTYGKAYTFYTSLFNALFIAALFLFQKWFRGFNATAFLISYLVVVIPFLIVNGLLTGIPVVLYNDTENLGFRIFSFLPWPLNNIPVEDIFYGMLLILMNVALFERLRTKAA</sequence>
<proteinExistence type="predicted"/>
<dbReference type="Proteomes" id="UP000515344">
    <property type="component" value="Chromosome"/>
</dbReference>
<evidence type="ECO:0000256" key="6">
    <source>
        <dbReference type="ARBA" id="ARBA00023136"/>
    </source>
</evidence>
<feature type="transmembrane region" description="Helical" evidence="8">
    <location>
        <begin position="6"/>
        <end position="23"/>
    </location>
</feature>
<evidence type="ECO:0000256" key="3">
    <source>
        <dbReference type="ARBA" id="ARBA00022692"/>
    </source>
</evidence>
<protein>
    <submittedName>
        <fullName evidence="10">Lycopene cyclase domain-containing protein</fullName>
    </submittedName>
</protein>
<dbReference type="GO" id="GO:0016117">
    <property type="term" value="P:carotenoid biosynthetic process"/>
    <property type="evidence" value="ECO:0007669"/>
    <property type="project" value="UniProtKB-KW"/>
</dbReference>
<dbReference type="InterPro" id="IPR017825">
    <property type="entry name" value="Lycopene_cyclase_dom"/>
</dbReference>
<dbReference type="GO" id="GO:0016020">
    <property type="term" value="C:membrane"/>
    <property type="evidence" value="ECO:0007669"/>
    <property type="project" value="UniProtKB-SubCell"/>
</dbReference>
<dbReference type="GO" id="GO:0045436">
    <property type="term" value="F:lycopene beta cyclase activity"/>
    <property type="evidence" value="ECO:0007669"/>
    <property type="project" value="UniProtKB-ARBA"/>
</dbReference>
<feature type="transmembrane region" description="Helical" evidence="8">
    <location>
        <begin position="215"/>
        <end position="232"/>
    </location>
</feature>
<evidence type="ECO:0000256" key="5">
    <source>
        <dbReference type="ARBA" id="ARBA00022989"/>
    </source>
</evidence>
<feature type="transmembrane region" description="Helical" evidence="8">
    <location>
        <begin position="80"/>
        <end position="101"/>
    </location>
</feature>